<name>A0A183FJK3_HELPZ</name>
<gene>
    <name evidence="2" type="ORF">HPBE_LOCUS7213</name>
</gene>
<dbReference type="OrthoDB" id="5867989at2759"/>
<evidence type="ECO:0000313" key="4">
    <source>
        <dbReference type="WBParaSite" id="HPBE_0000721201-mRNA-1"/>
    </source>
</evidence>
<organism evidence="3 4">
    <name type="scientific">Heligmosomoides polygyrus</name>
    <name type="common">Parasitic roundworm</name>
    <dbReference type="NCBI Taxonomy" id="6339"/>
    <lineage>
        <taxon>Eukaryota</taxon>
        <taxon>Metazoa</taxon>
        <taxon>Ecdysozoa</taxon>
        <taxon>Nematoda</taxon>
        <taxon>Chromadorea</taxon>
        <taxon>Rhabditida</taxon>
        <taxon>Rhabditina</taxon>
        <taxon>Rhabditomorpha</taxon>
        <taxon>Strongyloidea</taxon>
        <taxon>Heligmosomidae</taxon>
        <taxon>Heligmosomoides</taxon>
    </lineage>
</organism>
<feature type="region of interest" description="Disordered" evidence="1">
    <location>
        <begin position="290"/>
        <end position="342"/>
    </location>
</feature>
<keyword evidence="3" id="KW-1185">Reference proteome</keyword>
<evidence type="ECO:0000256" key="1">
    <source>
        <dbReference type="SAM" id="MobiDB-lite"/>
    </source>
</evidence>
<dbReference type="AlphaFoldDB" id="A0A183FJK3"/>
<evidence type="ECO:0000313" key="2">
    <source>
        <dbReference type="EMBL" id="VDO71347.1"/>
    </source>
</evidence>
<protein>
    <submittedName>
        <fullName evidence="4">Alba domain-containing protein</fullName>
    </submittedName>
</protein>
<proteinExistence type="predicted"/>
<dbReference type="EMBL" id="UZAH01025836">
    <property type="protein sequence ID" value="VDO71347.1"/>
    <property type="molecule type" value="Genomic_DNA"/>
</dbReference>
<reference evidence="4" key="2">
    <citation type="submission" date="2019-09" db="UniProtKB">
        <authorList>
            <consortium name="WormBaseParasite"/>
        </authorList>
    </citation>
    <scope>IDENTIFICATION</scope>
</reference>
<dbReference type="WBParaSite" id="HPBE_0000721201-mRNA-1">
    <property type="protein sequence ID" value="HPBE_0000721201-mRNA-1"/>
    <property type="gene ID" value="HPBE_0000721201"/>
</dbReference>
<accession>A0A3P7YFL8</accession>
<reference evidence="2 3" key="1">
    <citation type="submission" date="2018-11" db="EMBL/GenBank/DDBJ databases">
        <authorList>
            <consortium name="Pathogen Informatics"/>
        </authorList>
    </citation>
    <scope>NUCLEOTIDE SEQUENCE [LARGE SCALE GENOMIC DNA]</scope>
</reference>
<feature type="compositionally biased region" description="Basic and acidic residues" evidence="1">
    <location>
        <begin position="317"/>
        <end position="336"/>
    </location>
</feature>
<sequence length="342" mass="38882">MRAHVGLPGLRCNLARSKRDRILFELTNDASIALEPAWGDHRKEAELLKKQSTHLTVIGLSCAVSAHRQFCHDFATALKENEGKRLVHPEIFSHYPGYDISAYYAQAMARREQISEFYSDDMPTNSIVVALPKSFGRALTELEPDPTVKFVVYNHLGDMADQLSKLSITAAMVWVWPEVTPKSVNMRQCLQAIERHLQCGGTLDCFPAPFERALQDHWEQMRCVCVEVIQMLTGPQRGFDAPVIDHYGPLAEDVPKLHPAVSLGVLVFLEQLRDAVMNTLRLPKFRLKERKPKEARDKPVASNQENEPAAKKKKTPKRPEMMYLRDPKAKRAEQAPRTKQKH</sequence>
<evidence type="ECO:0000313" key="3">
    <source>
        <dbReference type="Proteomes" id="UP000050761"/>
    </source>
</evidence>
<dbReference type="Proteomes" id="UP000050761">
    <property type="component" value="Unassembled WGS sequence"/>
</dbReference>
<accession>A0A183FJK3</accession>